<reference evidence="2" key="1">
    <citation type="submission" date="2023-03" db="EMBL/GenBank/DDBJ databases">
        <title>Chromosome-scale reference genome and RAD-based genetic map of yellow starthistle (Centaurea solstitialis) reveal putative structural variation and QTLs associated with invader traits.</title>
        <authorList>
            <person name="Reatini B."/>
            <person name="Cang F.A."/>
            <person name="Jiang Q."/>
            <person name="Mckibben M.T.W."/>
            <person name="Barker M.S."/>
            <person name="Rieseberg L.H."/>
            <person name="Dlugosch K.M."/>
        </authorList>
    </citation>
    <scope>NUCLEOTIDE SEQUENCE</scope>
    <source>
        <strain evidence="2">CAN-66</strain>
        <tissue evidence="2">Leaf</tissue>
    </source>
</reference>
<proteinExistence type="predicted"/>
<feature type="domain" description="Retroviral polymerase SH3-like" evidence="1">
    <location>
        <begin position="175"/>
        <end position="237"/>
    </location>
</feature>
<evidence type="ECO:0000313" key="3">
    <source>
        <dbReference type="Proteomes" id="UP001172457"/>
    </source>
</evidence>
<dbReference type="PANTHER" id="PTHR42648:SF20">
    <property type="entry name" value="RNA-DIRECTED DNA POLYMERASE"/>
    <property type="match status" value="1"/>
</dbReference>
<evidence type="ECO:0000259" key="1">
    <source>
        <dbReference type="Pfam" id="PF25597"/>
    </source>
</evidence>
<organism evidence="2 3">
    <name type="scientific">Centaurea solstitialis</name>
    <name type="common">yellow star-thistle</name>
    <dbReference type="NCBI Taxonomy" id="347529"/>
    <lineage>
        <taxon>Eukaryota</taxon>
        <taxon>Viridiplantae</taxon>
        <taxon>Streptophyta</taxon>
        <taxon>Embryophyta</taxon>
        <taxon>Tracheophyta</taxon>
        <taxon>Spermatophyta</taxon>
        <taxon>Magnoliopsida</taxon>
        <taxon>eudicotyledons</taxon>
        <taxon>Gunneridae</taxon>
        <taxon>Pentapetalae</taxon>
        <taxon>asterids</taxon>
        <taxon>campanulids</taxon>
        <taxon>Asterales</taxon>
        <taxon>Asteraceae</taxon>
        <taxon>Carduoideae</taxon>
        <taxon>Cardueae</taxon>
        <taxon>Centaureinae</taxon>
        <taxon>Centaurea</taxon>
    </lineage>
</organism>
<dbReference type="InterPro" id="IPR057670">
    <property type="entry name" value="SH3_retrovirus"/>
</dbReference>
<dbReference type="AlphaFoldDB" id="A0AA38WCL9"/>
<dbReference type="PANTHER" id="PTHR42648">
    <property type="entry name" value="TRANSPOSASE, PUTATIVE-RELATED"/>
    <property type="match status" value="1"/>
</dbReference>
<comment type="caution">
    <text evidence="2">The sequence shown here is derived from an EMBL/GenBank/DDBJ whole genome shotgun (WGS) entry which is preliminary data.</text>
</comment>
<dbReference type="InterPro" id="IPR039537">
    <property type="entry name" value="Retrotran_Ty1/copia-like"/>
</dbReference>
<protein>
    <recommendedName>
        <fullName evidence="1">Retroviral polymerase SH3-like domain-containing protein</fullName>
    </recommendedName>
</protein>
<gene>
    <name evidence="2" type="ORF">OSB04_019688</name>
</gene>
<evidence type="ECO:0000313" key="2">
    <source>
        <dbReference type="EMBL" id="KAJ9547145.1"/>
    </source>
</evidence>
<name>A0AA38WCL9_9ASTR</name>
<dbReference type="Pfam" id="PF25597">
    <property type="entry name" value="SH3_retrovirus"/>
    <property type="match status" value="1"/>
</dbReference>
<dbReference type="EMBL" id="JARYMX010000005">
    <property type="protein sequence ID" value="KAJ9547145.1"/>
    <property type="molecule type" value="Genomic_DNA"/>
</dbReference>
<sequence>MPTAITMRGCVLVVVVWYLRKEAKLTRTYFQLVDRKTEPLDLIHTDVCDLKSIPIRGGNKYFFTFIDNCTKVKMKQQICLWCIKPKLKINLIRTSRLLEVIGEVNMFHHLLKFVHKMEFNMNSRIPAHLKKMEKPNLERDGNCHVNKFRCRSKLMVTTMNQRMNFGWVGSHPTIVPPPKVLKLGPKIVDCIFIGYTKNSSAYRFLVYDSKNPEIHKNTIMESRNASFFKDVFPCLNKEEKTSSSKGKEVV</sequence>
<accession>A0AA38WCL9</accession>
<keyword evidence="3" id="KW-1185">Reference proteome</keyword>
<dbReference type="Proteomes" id="UP001172457">
    <property type="component" value="Chromosome 5"/>
</dbReference>